<dbReference type="AlphaFoldDB" id="A0A6A6DV11"/>
<dbReference type="EMBL" id="ML994652">
    <property type="protein sequence ID" value="KAF2181516.1"/>
    <property type="molecule type" value="Genomic_DNA"/>
</dbReference>
<dbReference type="OrthoDB" id="10601292at2759"/>
<evidence type="ECO:0000256" key="2">
    <source>
        <dbReference type="SAM" id="SignalP"/>
    </source>
</evidence>
<evidence type="ECO:0000313" key="3">
    <source>
        <dbReference type="EMBL" id="KAF2181516.1"/>
    </source>
</evidence>
<accession>A0A6A6DV11</accession>
<keyword evidence="4" id="KW-1185">Reference proteome</keyword>
<reference evidence="3" key="1">
    <citation type="journal article" date="2020" name="Stud. Mycol.">
        <title>101 Dothideomycetes genomes: a test case for predicting lifestyles and emergence of pathogens.</title>
        <authorList>
            <person name="Haridas S."/>
            <person name="Albert R."/>
            <person name="Binder M."/>
            <person name="Bloem J."/>
            <person name="Labutti K."/>
            <person name="Salamov A."/>
            <person name="Andreopoulos B."/>
            <person name="Baker S."/>
            <person name="Barry K."/>
            <person name="Bills G."/>
            <person name="Bluhm B."/>
            <person name="Cannon C."/>
            <person name="Castanera R."/>
            <person name="Culley D."/>
            <person name="Daum C."/>
            <person name="Ezra D."/>
            <person name="Gonzalez J."/>
            <person name="Henrissat B."/>
            <person name="Kuo A."/>
            <person name="Liang C."/>
            <person name="Lipzen A."/>
            <person name="Lutzoni F."/>
            <person name="Magnuson J."/>
            <person name="Mondo S."/>
            <person name="Nolan M."/>
            <person name="Ohm R."/>
            <person name="Pangilinan J."/>
            <person name="Park H.-J."/>
            <person name="Ramirez L."/>
            <person name="Alfaro M."/>
            <person name="Sun H."/>
            <person name="Tritt A."/>
            <person name="Yoshinaga Y."/>
            <person name="Zwiers L.-H."/>
            <person name="Turgeon B."/>
            <person name="Goodwin S."/>
            <person name="Spatafora J."/>
            <person name="Crous P."/>
            <person name="Grigoriev I."/>
        </authorList>
    </citation>
    <scope>NUCLEOTIDE SEQUENCE</scope>
    <source>
        <strain evidence="3">CBS 207.26</strain>
    </source>
</reference>
<evidence type="ECO:0000256" key="1">
    <source>
        <dbReference type="SAM" id="Coils"/>
    </source>
</evidence>
<gene>
    <name evidence="3" type="ORF">K469DRAFT_713574</name>
</gene>
<feature type="coiled-coil region" evidence="1">
    <location>
        <begin position="109"/>
        <end position="136"/>
    </location>
</feature>
<dbReference type="Proteomes" id="UP000800200">
    <property type="component" value="Unassembled WGS sequence"/>
</dbReference>
<keyword evidence="1" id="KW-0175">Coiled coil</keyword>
<sequence length="167" mass="18338">MMKLFFLASFFCWAWRTPLLSRLDDMLQKLETIAGNVKPPLPTPLMAAAVLFVFCTTLPARLAAAWGCLVRWARSVVNPPAATPPKGRWALGVSRLVVLVDGVLSPFKLEDWQERARAAETAAAQAKAKTKAAEAKLDRTRVILERMQAILDHALSGAAKENARNPC</sequence>
<feature type="chain" id="PRO_5025622639" evidence="2">
    <location>
        <begin position="17"/>
        <end position="167"/>
    </location>
</feature>
<evidence type="ECO:0000313" key="4">
    <source>
        <dbReference type="Proteomes" id="UP000800200"/>
    </source>
</evidence>
<feature type="signal peptide" evidence="2">
    <location>
        <begin position="1"/>
        <end position="16"/>
    </location>
</feature>
<organism evidence="3 4">
    <name type="scientific">Zopfia rhizophila CBS 207.26</name>
    <dbReference type="NCBI Taxonomy" id="1314779"/>
    <lineage>
        <taxon>Eukaryota</taxon>
        <taxon>Fungi</taxon>
        <taxon>Dikarya</taxon>
        <taxon>Ascomycota</taxon>
        <taxon>Pezizomycotina</taxon>
        <taxon>Dothideomycetes</taxon>
        <taxon>Dothideomycetes incertae sedis</taxon>
        <taxon>Zopfiaceae</taxon>
        <taxon>Zopfia</taxon>
    </lineage>
</organism>
<proteinExistence type="predicted"/>
<name>A0A6A6DV11_9PEZI</name>
<protein>
    <submittedName>
        <fullName evidence="3">Uncharacterized protein</fullName>
    </submittedName>
</protein>
<keyword evidence="2" id="KW-0732">Signal</keyword>